<dbReference type="SUPFAM" id="SSF103481">
    <property type="entry name" value="Multidrug resistance efflux transporter EmrE"/>
    <property type="match status" value="2"/>
</dbReference>
<evidence type="ECO:0000259" key="7">
    <source>
        <dbReference type="Pfam" id="PF00892"/>
    </source>
</evidence>
<dbReference type="Proteomes" id="UP001273505">
    <property type="component" value="Unassembled WGS sequence"/>
</dbReference>
<evidence type="ECO:0000256" key="3">
    <source>
        <dbReference type="ARBA" id="ARBA00022692"/>
    </source>
</evidence>
<dbReference type="PANTHER" id="PTHR32322:SF2">
    <property type="entry name" value="EAMA DOMAIN-CONTAINING PROTEIN"/>
    <property type="match status" value="1"/>
</dbReference>
<feature type="transmembrane region" description="Helical" evidence="6">
    <location>
        <begin position="65"/>
        <end position="84"/>
    </location>
</feature>
<comment type="similarity">
    <text evidence="2">Belongs to the EamA transporter family.</text>
</comment>
<proteinExistence type="inferred from homology"/>
<keyword evidence="9" id="KW-1185">Reference proteome</keyword>
<accession>A0ABU4S225</accession>
<dbReference type="EMBL" id="JAXAFO010000010">
    <property type="protein sequence ID" value="MDX6849279.1"/>
    <property type="molecule type" value="Genomic_DNA"/>
</dbReference>
<evidence type="ECO:0000256" key="1">
    <source>
        <dbReference type="ARBA" id="ARBA00004141"/>
    </source>
</evidence>
<keyword evidence="3 6" id="KW-0812">Transmembrane</keyword>
<feature type="transmembrane region" description="Helical" evidence="6">
    <location>
        <begin position="30"/>
        <end position="53"/>
    </location>
</feature>
<evidence type="ECO:0000256" key="2">
    <source>
        <dbReference type="ARBA" id="ARBA00007362"/>
    </source>
</evidence>
<feature type="transmembrane region" description="Helical" evidence="6">
    <location>
        <begin position="145"/>
        <end position="166"/>
    </location>
</feature>
<evidence type="ECO:0000313" key="9">
    <source>
        <dbReference type="Proteomes" id="UP001273505"/>
    </source>
</evidence>
<dbReference type="InterPro" id="IPR000620">
    <property type="entry name" value="EamA_dom"/>
</dbReference>
<feature type="transmembrane region" description="Helical" evidence="6">
    <location>
        <begin position="263"/>
        <end position="285"/>
    </location>
</feature>
<evidence type="ECO:0000256" key="5">
    <source>
        <dbReference type="ARBA" id="ARBA00023136"/>
    </source>
</evidence>
<name>A0ABU4S225_9GAMM</name>
<evidence type="ECO:0000313" key="8">
    <source>
        <dbReference type="EMBL" id="MDX6849279.1"/>
    </source>
</evidence>
<organism evidence="8 9">
    <name type="scientific">Gilvimarinus gilvus</name>
    <dbReference type="NCBI Taxonomy" id="3058038"/>
    <lineage>
        <taxon>Bacteria</taxon>
        <taxon>Pseudomonadati</taxon>
        <taxon>Pseudomonadota</taxon>
        <taxon>Gammaproteobacteria</taxon>
        <taxon>Cellvibrionales</taxon>
        <taxon>Cellvibrionaceae</taxon>
        <taxon>Gilvimarinus</taxon>
    </lineage>
</organism>
<gene>
    <name evidence="8" type="ORF">SCD92_07895</name>
</gene>
<reference evidence="8 9" key="1">
    <citation type="submission" date="2023-11" db="EMBL/GenBank/DDBJ databases">
        <title>Gilvimarinus fulvus sp. nov., isolated from the surface of Kelp.</title>
        <authorList>
            <person name="Sun Y.Y."/>
            <person name="Gong Y."/>
            <person name="Du Z.J."/>
        </authorList>
    </citation>
    <scope>NUCLEOTIDE SEQUENCE [LARGE SCALE GENOMIC DNA]</scope>
    <source>
        <strain evidence="8 9">SDUM040013</strain>
    </source>
</reference>
<keyword evidence="5 6" id="KW-0472">Membrane</keyword>
<feature type="domain" description="EamA" evidence="7">
    <location>
        <begin position="147"/>
        <end position="278"/>
    </location>
</feature>
<feature type="transmembrane region" description="Helical" evidence="6">
    <location>
        <begin position="90"/>
        <end position="109"/>
    </location>
</feature>
<comment type="caution">
    <text evidence="8">The sequence shown here is derived from an EMBL/GenBank/DDBJ whole genome shotgun (WGS) entry which is preliminary data.</text>
</comment>
<feature type="transmembrane region" description="Helical" evidence="6">
    <location>
        <begin position="178"/>
        <end position="198"/>
    </location>
</feature>
<dbReference type="PANTHER" id="PTHR32322">
    <property type="entry name" value="INNER MEMBRANE TRANSPORTER"/>
    <property type="match status" value="1"/>
</dbReference>
<feature type="transmembrane region" description="Helical" evidence="6">
    <location>
        <begin position="210"/>
        <end position="230"/>
    </location>
</feature>
<sequence>MQTSIAYLFVVLIWSTTPLAIQWSNGSGSFMAAVTMRMSIALLVAMLINVSLGRALFDRPGVWKVYLAASLGIFPGMPLVYWSAQFIPSGAMAIVFAFSPFVTGFFSWWLLGETAFTARRLAALIAAVAGLALVFSGQLSVAPNSWPGVVGMLAACTIFSASSVWLKRLNTPVDAFNQTVGALLFALPGLLLLWALIGGQWHYSIKSFSAIVYLSLGGSLLGFTLFFFVLARMKATAVSLITLIAPVLSLLLGVLVAQEELPASSIVGAGVIIGALIIYLDLWFWRGRSPA</sequence>
<protein>
    <submittedName>
        <fullName evidence="8">DMT family transporter</fullName>
    </submittedName>
</protein>
<comment type="subcellular location">
    <subcellularLocation>
        <location evidence="1">Membrane</location>
        <topology evidence="1">Multi-pass membrane protein</topology>
    </subcellularLocation>
</comment>
<dbReference type="InterPro" id="IPR037185">
    <property type="entry name" value="EmrE-like"/>
</dbReference>
<feature type="transmembrane region" description="Helical" evidence="6">
    <location>
        <begin position="121"/>
        <end position="139"/>
    </location>
</feature>
<dbReference type="RefSeq" id="WP_302721518.1">
    <property type="nucleotide sequence ID" value="NZ_JAULRU010000319.1"/>
</dbReference>
<keyword evidence="4 6" id="KW-1133">Transmembrane helix</keyword>
<feature type="domain" description="EamA" evidence="7">
    <location>
        <begin position="6"/>
        <end position="135"/>
    </location>
</feature>
<dbReference type="Pfam" id="PF00892">
    <property type="entry name" value="EamA"/>
    <property type="match status" value="2"/>
</dbReference>
<dbReference type="InterPro" id="IPR050638">
    <property type="entry name" value="AA-Vitamin_Transporters"/>
</dbReference>
<evidence type="ECO:0000256" key="4">
    <source>
        <dbReference type="ARBA" id="ARBA00022989"/>
    </source>
</evidence>
<feature type="transmembrane region" description="Helical" evidence="6">
    <location>
        <begin position="237"/>
        <end position="257"/>
    </location>
</feature>
<evidence type="ECO:0000256" key="6">
    <source>
        <dbReference type="SAM" id="Phobius"/>
    </source>
</evidence>